<dbReference type="Gene3D" id="3.30.70.270">
    <property type="match status" value="1"/>
</dbReference>
<dbReference type="Gene3D" id="3.10.10.10">
    <property type="entry name" value="HIV Type 1 Reverse Transcriptase, subunit A, domain 1"/>
    <property type="match status" value="1"/>
</dbReference>
<dbReference type="InterPro" id="IPR021109">
    <property type="entry name" value="Peptidase_aspartic_dom_sf"/>
</dbReference>
<evidence type="ECO:0000313" key="10">
    <source>
        <dbReference type="Proteomes" id="UP000818029"/>
    </source>
</evidence>
<feature type="compositionally biased region" description="Basic and acidic residues" evidence="6">
    <location>
        <begin position="1"/>
        <end position="12"/>
    </location>
</feature>
<evidence type="ECO:0000256" key="4">
    <source>
        <dbReference type="ARBA" id="ARBA00022759"/>
    </source>
</evidence>
<keyword evidence="4" id="KW-0255">Endonuclease</keyword>
<dbReference type="Pfam" id="PF17919">
    <property type="entry name" value="RT_RNaseH_2"/>
    <property type="match status" value="1"/>
</dbReference>
<evidence type="ECO:0000259" key="9">
    <source>
        <dbReference type="Pfam" id="PF24626"/>
    </source>
</evidence>
<evidence type="ECO:0000256" key="2">
    <source>
        <dbReference type="ARBA" id="ARBA00022695"/>
    </source>
</evidence>
<keyword evidence="3" id="KW-0540">Nuclease</keyword>
<organism evidence="10 11">
    <name type="scientific">Gossypium hirsutum</name>
    <name type="common">Upland cotton</name>
    <name type="synonym">Gossypium mexicanum</name>
    <dbReference type="NCBI Taxonomy" id="3635"/>
    <lineage>
        <taxon>Eukaryota</taxon>
        <taxon>Viridiplantae</taxon>
        <taxon>Streptophyta</taxon>
        <taxon>Embryophyta</taxon>
        <taxon>Tracheophyta</taxon>
        <taxon>Spermatophyta</taxon>
        <taxon>Magnoliopsida</taxon>
        <taxon>eudicotyledons</taxon>
        <taxon>Gunneridae</taxon>
        <taxon>Pentapetalae</taxon>
        <taxon>rosids</taxon>
        <taxon>malvids</taxon>
        <taxon>Malvales</taxon>
        <taxon>Malvaceae</taxon>
        <taxon>Malvoideae</taxon>
        <taxon>Gossypium</taxon>
    </lineage>
</organism>
<sequence length="947" mass="107072">MSKEVEGVDTRGRARKASRSRDILSALEDRVVTLESSTGDIKERVEDVDDRLHDGLQSMQEQLKEYVTDNMKQLTGRDDAIEAMVVALKGEIVELKGELTIYKVALGNGGLAAAAPKPNIDVPKPKEFKGIRSARDVDNFLWGIEQYFCAKGITEDVTKVTTAAMYLSDVALLWWRRRSTDVRRGGSEIGTWEEFRCEFKAQFYPEYAEDEARARLRRLAQQGTVREYVQEFSELMLQISDMGEKEAFFSFMDGLKPWAKQELQRRGVQELTKAMSVAESLAEFGGRKDNFNYSKPRLKGNSGGDKERPSRNGDGKKPWDKRKSGPIRCFHCEGPHMIKDCPKKAALKAMEAKGESDVEDNNLGSILGGVEDRMSHGLMFVDIIVAGRKLNALVDTGASDLFMSEEAACKLGLKIDNEWGRIKTVNSESIPIKGVAKGVDLQLGNWSGKVSIKVIPLDDYDFVVGLSFLDQVKALIAPSSNYMVISDAKHQCMVKVTRKRSFEGKTLSAIQFAKGVRRNEVSYLATLKIEETAESVSETPKEVRQLLQSFRDVMPAQLPKSFPPKREVDHKIELVSNVVPPARAPYRMSPPELEELRKQLKELLDAGFIRPSKSPYGAPVLFQKKHDGSLRMCIDYRALNKITVKNRYPIPLIADLFDQLGHIVGGGKIRMDKNKIRAISEWEPPTKVTELRSFLGLANYYRRFVEGYSKITTPLTDMLKKGKVWDWNPECEKAFNQLKQEMTREPVLVLPDFTKPYEVRTDASNYAIGGVLMQDGHPIAFESRKLNETERRYTVQEKEMTAQSGTTNQSPFEIVTGQQPLTPNAVVTHYTGPNPAAYRFAKDWQEKNDLARACLHKASKRSKKWADQNRRDVQFQVGDSVLAKLHLILRYTGLHKGLVQRYEGPFKVVKRVGKVAYKLELPPKLKVHPVFHVSMLKPFHEDQEDPN</sequence>
<dbReference type="PANTHER" id="PTHR37984:SF5">
    <property type="entry name" value="PROTEIN NYNRIN-LIKE"/>
    <property type="match status" value="1"/>
</dbReference>
<dbReference type="CDD" id="cd00303">
    <property type="entry name" value="retropepsin_like"/>
    <property type="match status" value="1"/>
</dbReference>
<dbReference type="PANTHER" id="PTHR37984">
    <property type="entry name" value="PROTEIN CBG26694"/>
    <property type="match status" value="1"/>
</dbReference>
<keyword evidence="4" id="KW-0378">Hydrolase</keyword>
<feature type="domain" description="Reverse transcriptase/retrotransposon-derived protein RNase H-like" evidence="8">
    <location>
        <begin position="727"/>
        <end position="802"/>
    </location>
</feature>
<dbReference type="InterPro" id="IPR043128">
    <property type="entry name" value="Rev_trsase/Diguanyl_cyclase"/>
</dbReference>
<dbReference type="SUPFAM" id="SSF56672">
    <property type="entry name" value="DNA/RNA polymerases"/>
    <property type="match status" value="1"/>
</dbReference>
<evidence type="ECO:0000256" key="1">
    <source>
        <dbReference type="ARBA" id="ARBA00022679"/>
    </source>
</evidence>
<reference evidence="11" key="2">
    <citation type="submission" date="2025-08" db="UniProtKB">
        <authorList>
            <consortium name="RefSeq"/>
        </authorList>
    </citation>
    <scope>IDENTIFICATION</scope>
</reference>
<feature type="region of interest" description="Disordered" evidence="6">
    <location>
        <begin position="292"/>
        <end position="322"/>
    </location>
</feature>
<keyword evidence="5" id="KW-0511">Multifunctional enzyme</keyword>
<keyword evidence="10" id="KW-1185">Reference proteome</keyword>
<dbReference type="Pfam" id="PF24626">
    <property type="entry name" value="SH3_Tf2-1"/>
    <property type="match status" value="1"/>
</dbReference>
<dbReference type="InterPro" id="IPR056924">
    <property type="entry name" value="SH3_Tf2-1"/>
</dbReference>
<feature type="region of interest" description="Disordered" evidence="6">
    <location>
        <begin position="1"/>
        <end position="20"/>
    </location>
</feature>
<dbReference type="Proteomes" id="UP000818029">
    <property type="component" value="Chromosome A11"/>
</dbReference>
<evidence type="ECO:0000259" key="8">
    <source>
        <dbReference type="Pfam" id="PF17919"/>
    </source>
</evidence>
<evidence type="ECO:0000256" key="5">
    <source>
        <dbReference type="ARBA" id="ARBA00023268"/>
    </source>
</evidence>
<keyword evidence="1" id="KW-0808">Transferase</keyword>
<dbReference type="SUPFAM" id="SSF50630">
    <property type="entry name" value="Acid proteases"/>
    <property type="match status" value="1"/>
</dbReference>
<dbReference type="Pfam" id="PF13975">
    <property type="entry name" value="gag-asp_proteas"/>
    <property type="match status" value="1"/>
</dbReference>
<accession>A0ABM2Z5H5</accession>
<dbReference type="RefSeq" id="XP_040937957.1">
    <property type="nucleotide sequence ID" value="XM_041082023.1"/>
</dbReference>
<feature type="domain" description="Retrotransposon gag" evidence="7">
    <location>
        <begin position="163"/>
        <end position="257"/>
    </location>
</feature>
<keyword evidence="2" id="KW-0548">Nucleotidyltransferase</keyword>
<dbReference type="InterPro" id="IPR050951">
    <property type="entry name" value="Retrovirus_Pol_polyprotein"/>
</dbReference>
<evidence type="ECO:0000256" key="6">
    <source>
        <dbReference type="SAM" id="MobiDB-lite"/>
    </source>
</evidence>
<dbReference type="Pfam" id="PF03732">
    <property type="entry name" value="Retrotrans_gag"/>
    <property type="match status" value="1"/>
</dbReference>
<reference evidence="10" key="1">
    <citation type="journal article" date="2020" name="Nat. Genet.">
        <title>Genomic diversifications of five Gossypium allopolyploid species and their impact on cotton improvement.</title>
        <authorList>
            <person name="Chen Z.J."/>
            <person name="Sreedasyam A."/>
            <person name="Ando A."/>
            <person name="Song Q."/>
            <person name="De Santiago L.M."/>
            <person name="Hulse-Kemp A.M."/>
            <person name="Ding M."/>
            <person name="Ye W."/>
            <person name="Kirkbride R.C."/>
            <person name="Jenkins J."/>
            <person name="Plott C."/>
            <person name="Lovell J."/>
            <person name="Lin Y.M."/>
            <person name="Vaughn R."/>
            <person name="Liu B."/>
            <person name="Simpson S."/>
            <person name="Scheffler B.E."/>
            <person name="Wen L."/>
            <person name="Saski C.A."/>
            <person name="Grover C.E."/>
            <person name="Hu G."/>
            <person name="Conover J.L."/>
            <person name="Carlson J.W."/>
            <person name="Shu S."/>
            <person name="Boston L.B."/>
            <person name="Williams M."/>
            <person name="Peterson D.G."/>
            <person name="McGee K."/>
            <person name="Jones D.C."/>
            <person name="Wendel J.F."/>
            <person name="Stelly D.M."/>
            <person name="Grimwood J."/>
            <person name="Schmutz J."/>
        </authorList>
    </citation>
    <scope>NUCLEOTIDE SEQUENCE [LARGE SCALE GENOMIC DNA]</scope>
    <source>
        <strain evidence="10">cv. TM-1</strain>
    </source>
</reference>
<gene>
    <name evidence="11" type="primary">LOC121209973</name>
</gene>
<dbReference type="InterPro" id="IPR041577">
    <property type="entry name" value="RT_RNaseH_2"/>
</dbReference>
<dbReference type="InterPro" id="IPR005162">
    <property type="entry name" value="Retrotrans_gag_dom"/>
</dbReference>
<name>A0ABM2Z5H5_GOSHI</name>
<evidence type="ECO:0000256" key="3">
    <source>
        <dbReference type="ARBA" id="ARBA00022722"/>
    </source>
</evidence>
<dbReference type="InterPro" id="IPR043502">
    <property type="entry name" value="DNA/RNA_pol_sf"/>
</dbReference>
<dbReference type="Gene3D" id="2.40.70.10">
    <property type="entry name" value="Acid Proteases"/>
    <property type="match status" value="1"/>
</dbReference>
<protein>
    <submittedName>
        <fullName evidence="11">Uncharacterized protein</fullName>
    </submittedName>
</protein>
<proteinExistence type="predicted"/>
<dbReference type="GeneID" id="121209973"/>
<evidence type="ECO:0000259" key="7">
    <source>
        <dbReference type="Pfam" id="PF03732"/>
    </source>
</evidence>
<evidence type="ECO:0000313" key="11">
    <source>
        <dbReference type="RefSeq" id="XP_040937957.1"/>
    </source>
</evidence>
<feature type="compositionally biased region" description="Basic and acidic residues" evidence="6">
    <location>
        <begin position="304"/>
        <end position="322"/>
    </location>
</feature>
<feature type="domain" description="Tf2-1-like SH3-like" evidence="9">
    <location>
        <begin position="878"/>
        <end position="940"/>
    </location>
</feature>